<dbReference type="AlphaFoldDB" id="A0A133ULZ9"/>
<dbReference type="Proteomes" id="UP000070463">
    <property type="component" value="Unassembled WGS sequence"/>
</dbReference>
<proteinExistence type="predicted"/>
<keyword evidence="2" id="KW-1185">Reference proteome</keyword>
<protein>
    <submittedName>
        <fullName evidence="1">Uncharacterized protein</fullName>
    </submittedName>
</protein>
<organism evidence="1 2">
    <name type="scientific">candidate division MSBL1 archaeon SCGC-AAA259I09</name>
    <dbReference type="NCBI Taxonomy" id="1698267"/>
    <lineage>
        <taxon>Archaea</taxon>
        <taxon>Methanobacteriati</taxon>
        <taxon>Methanobacteriota</taxon>
        <taxon>candidate division MSBL1</taxon>
    </lineage>
</organism>
<sequence>MSPADNSPLNFSVNPQSDSSSGFIFSAVLEPPMKSDQLGNCFKVYTFYKEPSRGDPISGKPRVREN</sequence>
<name>A0A133ULZ9_9EURY</name>
<dbReference type="EMBL" id="LHXR01000148">
    <property type="protein sequence ID" value="KXA95252.1"/>
    <property type="molecule type" value="Genomic_DNA"/>
</dbReference>
<reference evidence="1 2" key="1">
    <citation type="journal article" date="2016" name="Sci. Rep.">
        <title>Metabolic traits of an uncultured archaeal lineage -MSBL1- from brine pools of the Red Sea.</title>
        <authorList>
            <person name="Mwirichia R."/>
            <person name="Alam I."/>
            <person name="Rashid M."/>
            <person name="Vinu M."/>
            <person name="Ba-Alawi W."/>
            <person name="Anthony Kamau A."/>
            <person name="Kamanda Ngugi D."/>
            <person name="Goker M."/>
            <person name="Klenk H.P."/>
            <person name="Bajic V."/>
            <person name="Stingl U."/>
        </authorList>
    </citation>
    <scope>NUCLEOTIDE SEQUENCE [LARGE SCALE GENOMIC DNA]</scope>
    <source>
        <strain evidence="1">SCGC-AAA259I09</strain>
    </source>
</reference>
<comment type="caution">
    <text evidence="1">The sequence shown here is derived from an EMBL/GenBank/DDBJ whole genome shotgun (WGS) entry which is preliminary data.</text>
</comment>
<evidence type="ECO:0000313" key="2">
    <source>
        <dbReference type="Proteomes" id="UP000070463"/>
    </source>
</evidence>
<accession>A0A133ULZ9</accession>
<evidence type="ECO:0000313" key="1">
    <source>
        <dbReference type="EMBL" id="KXA95252.1"/>
    </source>
</evidence>
<gene>
    <name evidence="1" type="ORF">AKJ37_06975</name>
</gene>